<feature type="non-terminal residue" evidence="2">
    <location>
        <position position="1"/>
    </location>
</feature>
<name>A0AAD5TUC1_9FUNG</name>
<feature type="transmembrane region" description="Helical" evidence="1">
    <location>
        <begin position="20"/>
        <end position="42"/>
    </location>
</feature>
<keyword evidence="1" id="KW-1133">Transmembrane helix</keyword>
<evidence type="ECO:0000313" key="3">
    <source>
        <dbReference type="Proteomes" id="UP001211065"/>
    </source>
</evidence>
<keyword evidence="1" id="KW-0812">Transmembrane</keyword>
<dbReference type="PANTHER" id="PTHR16228">
    <property type="entry name" value="DIVALENT CATION TRANSPORTER SOLUTE CARRIER FAMILY 41"/>
    <property type="match status" value="1"/>
</dbReference>
<dbReference type="Proteomes" id="UP001211065">
    <property type="component" value="Unassembled WGS sequence"/>
</dbReference>
<protein>
    <submittedName>
        <fullName evidence="2">Uncharacterized protein</fullName>
    </submittedName>
</protein>
<dbReference type="EMBL" id="JADGJW010001407">
    <property type="protein sequence ID" value="KAJ3203590.1"/>
    <property type="molecule type" value="Genomic_DNA"/>
</dbReference>
<gene>
    <name evidence="2" type="ORF">HK099_001458</name>
</gene>
<dbReference type="SUPFAM" id="SSF161093">
    <property type="entry name" value="MgtE membrane domain-like"/>
    <property type="match status" value="1"/>
</dbReference>
<reference evidence="2" key="1">
    <citation type="submission" date="2020-05" db="EMBL/GenBank/DDBJ databases">
        <title>Phylogenomic resolution of chytrid fungi.</title>
        <authorList>
            <person name="Stajich J.E."/>
            <person name="Amses K."/>
            <person name="Simmons R."/>
            <person name="Seto K."/>
            <person name="Myers J."/>
            <person name="Bonds A."/>
            <person name="Quandt C.A."/>
            <person name="Barry K."/>
            <person name="Liu P."/>
            <person name="Grigoriev I."/>
            <person name="Longcore J.E."/>
            <person name="James T.Y."/>
        </authorList>
    </citation>
    <scope>NUCLEOTIDE SEQUENCE</scope>
    <source>
        <strain evidence="2">JEL0476</strain>
    </source>
</reference>
<dbReference type="Gene3D" id="1.10.357.20">
    <property type="entry name" value="SLC41 divalent cation transporters, integral membrane domain"/>
    <property type="match status" value="2"/>
</dbReference>
<comment type="caution">
    <text evidence="2">The sequence shown here is derived from an EMBL/GenBank/DDBJ whole genome shotgun (WGS) entry which is preliminary data.</text>
</comment>
<keyword evidence="1" id="KW-0472">Membrane</keyword>
<dbReference type="InterPro" id="IPR045349">
    <property type="entry name" value="SLC41A1-3"/>
</dbReference>
<dbReference type="PANTHER" id="PTHR16228:SF7">
    <property type="entry name" value="SLC41A_MGTE INTEGRAL MEMBRANE DOMAIN-CONTAINING PROTEIN"/>
    <property type="match status" value="1"/>
</dbReference>
<evidence type="ECO:0000256" key="1">
    <source>
        <dbReference type="SAM" id="Phobius"/>
    </source>
</evidence>
<feature type="transmembrane region" description="Helical" evidence="1">
    <location>
        <begin position="114"/>
        <end position="132"/>
    </location>
</feature>
<dbReference type="GO" id="GO:0005886">
    <property type="term" value="C:plasma membrane"/>
    <property type="evidence" value="ECO:0007669"/>
    <property type="project" value="TreeGrafter"/>
</dbReference>
<sequence>MSWLVLSCRKHRVDPDNIAIPFAASFGDFAIILMLAFCGKMFETFEEIDHYISYVTIVMSLIFLNIWMRKVKKNKFVKKVLKEGWISMIFSILLSSLAGVILEKSILEFETIALLVPVLNGLTGNISSIYASRFSTSLHKKKNMLLKIENKKKSSIALYSAEDNTEAEGEMEERALISKSVEIKFDDKNEEVTIGTFRVEIQEKSSENITESFKFKNR</sequence>
<accession>A0AAD5TUC1</accession>
<feature type="transmembrane region" description="Helical" evidence="1">
    <location>
        <begin position="80"/>
        <end position="102"/>
    </location>
</feature>
<dbReference type="InterPro" id="IPR036739">
    <property type="entry name" value="SLC41_membr_dom_sf"/>
</dbReference>
<dbReference type="GO" id="GO:0008324">
    <property type="term" value="F:monoatomic cation transmembrane transporter activity"/>
    <property type="evidence" value="ECO:0007669"/>
    <property type="project" value="InterPro"/>
</dbReference>
<organism evidence="2 3">
    <name type="scientific">Clydaea vesicula</name>
    <dbReference type="NCBI Taxonomy" id="447962"/>
    <lineage>
        <taxon>Eukaryota</taxon>
        <taxon>Fungi</taxon>
        <taxon>Fungi incertae sedis</taxon>
        <taxon>Chytridiomycota</taxon>
        <taxon>Chytridiomycota incertae sedis</taxon>
        <taxon>Chytridiomycetes</taxon>
        <taxon>Lobulomycetales</taxon>
        <taxon>Lobulomycetaceae</taxon>
        <taxon>Clydaea</taxon>
    </lineage>
</organism>
<dbReference type="AlphaFoldDB" id="A0AAD5TUC1"/>
<proteinExistence type="predicted"/>
<evidence type="ECO:0000313" key="2">
    <source>
        <dbReference type="EMBL" id="KAJ3203590.1"/>
    </source>
</evidence>
<feature type="transmembrane region" description="Helical" evidence="1">
    <location>
        <begin position="48"/>
        <end position="68"/>
    </location>
</feature>
<keyword evidence="3" id="KW-1185">Reference proteome</keyword>